<dbReference type="EMBL" id="CCYD01002371">
    <property type="protein sequence ID" value="CEG46983.1"/>
    <property type="molecule type" value="Genomic_DNA"/>
</dbReference>
<proteinExistence type="predicted"/>
<dbReference type="Proteomes" id="UP000054928">
    <property type="component" value="Unassembled WGS sequence"/>
</dbReference>
<evidence type="ECO:0000313" key="3">
    <source>
        <dbReference type="Proteomes" id="UP000054928"/>
    </source>
</evidence>
<dbReference type="RefSeq" id="XP_024583352.1">
    <property type="nucleotide sequence ID" value="XM_024717900.1"/>
</dbReference>
<reference evidence="3" key="1">
    <citation type="submission" date="2014-09" db="EMBL/GenBank/DDBJ databases">
        <authorList>
            <person name="Sharma Rahul"/>
            <person name="Thines Marco"/>
        </authorList>
    </citation>
    <scope>NUCLEOTIDE SEQUENCE [LARGE SCALE GENOMIC DNA]</scope>
</reference>
<organism evidence="2 3">
    <name type="scientific">Plasmopara halstedii</name>
    <name type="common">Downy mildew of sunflower</name>
    <dbReference type="NCBI Taxonomy" id="4781"/>
    <lineage>
        <taxon>Eukaryota</taxon>
        <taxon>Sar</taxon>
        <taxon>Stramenopiles</taxon>
        <taxon>Oomycota</taxon>
        <taxon>Peronosporomycetes</taxon>
        <taxon>Peronosporales</taxon>
        <taxon>Peronosporaceae</taxon>
        <taxon>Plasmopara</taxon>
    </lineage>
</organism>
<name>A0A0P1AX17_PLAHL</name>
<dbReference type="GeneID" id="36398706"/>
<accession>A0A0P1AX17</accession>
<sequence length="222" mass="25338">MRSDASFPWTTCLSTYVAEGMETSSAVVEPFTPHQQVVTTFELLRQSSDSAIKKLAEDMQRYMVGRSDTKKLVLQTWLKNYVSPSTIFHILSPEYSVKTIVELFRKFHSLEALASRMLAYISDPLTVIKVAEMTPTGYWRIFLSHGFNNGRLIEKWYKYATMYIENNAESGLKISDVVKLISMTPHQKQTLKTFEENAAVAAHTNQMQREGPPAQKKLRTDS</sequence>
<evidence type="ECO:0000313" key="2">
    <source>
        <dbReference type="EMBL" id="CEG46983.1"/>
    </source>
</evidence>
<dbReference type="AlphaFoldDB" id="A0A0P1AX17"/>
<keyword evidence="3" id="KW-1185">Reference proteome</keyword>
<feature type="region of interest" description="Disordered" evidence="1">
    <location>
        <begin position="202"/>
        <end position="222"/>
    </location>
</feature>
<protein>
    <submittedName>
        <fullName evidence="2">Uncharacterized protein</fullName>
    </submittedName>
</protein>
<evidence type="ECO:0000256" key="1">
    <source>
        <dbReference type="SAM" id="MobiDB-lite"/>
    </source>
</evidence>